<sequence>MSANVGIGVSVATGSSIAQNNDVDVRQAYLSFGNDGMGTVKLGRDYGLFGFHSIISDMTLIGVGAATNATQNGRVSLGHIGSGYTFPGMYGQAVYTTPNMGGFSVDLGLMSPTNNLSTAKKDNLQFQARATYAGQGFKAWVGAKTQKYDGVGGFTMNAGEVGGSVNAGAFGLLANYQGGKGIGILADGDQGGVKGNNLLLQGTMQAAQNVKLGLGYGRSKNDSAFTGSDLRSNENLTAGVYYNLTKSVTLVGEIGQTRSKGFSGASAKQNSVAIGGILFF</sequence>
<evidence type="ECO:0000313" key="2">
    <source>
        <dbReference type="Proteomes" id="UP001303211"/>
    </source>
</evidence>
<dbReference type="Proteomes" id="UP001303211">
    <property type="component" value="Chromosome"/>
</dbReference>
<protein>
    <submittedName>
        <fullName evidence="1">Porin</fullName>
    </submittedName>
</protein>
<reference evidence="1 2" key="1">
    <citation type="submission" date="2023-03" db="EMBL/GenBank/DDBJ databases">
        <title>Diaphorobacter basophil sp. nov., isolated from a sewage-treatment plant.</title>
        <authorList>
            <person name="Yang K."/>
        </authorList>
    </citation>
    <scope>NUCLEOTIDE SEQUENCE [LARGE SCALE GENOMIC DNA]</scope>
    <source>
        <strain evidence="1 2">Y-1</strain>
    </source>
</reference>
<evidence type="ECO:0000313" key="1">
    <source>
        <dbReference type="EMBL" id="WOO31883.1"/>
    </source>
</evidence>
<dbReference type="InterPro" id="IPR023614">
    <property type="entry name" value="Porin_dom_sf"/>
</dbReference>
<gene>
    <name evidence="1" type="ORF">P4826_16000</name>
</gene>
<dbReference type="EMBL" id="CP136921">
    <property type="protein sequence ID" value="WOO31883.1"/>
    <property type="molecule type" value="Genomic_DNA"/>
</dbReference>
<accession>A0ABZ0J203</accession>
<proteinExistence type="predicted"/>
<name>A0ABZ0J203_9BURK</name>
<organism evidence="1 2">
    <name type="scientific">Diaphorobacter limosus</name>
    <dbReference type="NCBI Taxonomy" id="3036128"/>
    <lineage>
        <taxon>Bacteria</taxon>
        <taxon>Pseudomonadati</taxon>
        <taxon>Pseudomonadota</taxon>
        <taxon>Betaproteobacteria</taxon>
        <taxon>Burkholderiales</taxon>
        <taxon>Comamonadaceae</taxon>
        <taxon>Diaphorobacter</taxon>
    </lineage>
</organism>
<keyword evidence="2" id="KW-1185">Reference proteome</keyword>
<dbReference type="RefSeq" id="WP_317701352.1">
    <property type="nucleotide sequence ID" value="NZ_CP136921.1"/>
</dbReference>
<dbReference type="SUPFAM" id="SSF56935">
    <property type="entry name" value="Porins"/>
    <property type="match status" value="1"/>
</dbReference>
<dbReference type="Gene3D" id="2.40.160.10">
    <property type="entry name" value="Porin"/>
    <property type="match status" value="1"/>
</dbReference>